<proteinExistence type="predicted"/>
<evidence type="ECO:0000313" key="2">
    <source>
        <dbReference type="EMBL" id="PTM44786.1"/>
    </source>
</evidence>
<evidence type="ECO:0008006" key="4">
    <source>
        <dbReference type="Google" id="ProtNLM"/>
    </source>
</evidence>
<gene>
    <name evidence="2" type="ORF">C8J24_2996</name>
</gene>
<feature type="region of interest" description="Disordered" evidence="1">
    <location>
        <begin position="1"/>
        <end position="46"/>
    </location>
</feature>
<sequence>MDALNSAVPVEPGSASEFARVPDTSPSVAGGKAFSRAQTDDPVNRETHDFYPTWPAATRALLEVEKFDGAIWEPACGEGAISDALAAAGYTVVSTDLIDRGYGEGELDFLMQWQPRAANIFTNPPFRDALQFIDRALMLTTGKVVMFLRLAFLEGVERGKWFPSTPLARVYIMSRRVPMGRGKLAGEGEGHGVIAFAWFVWEHGHQGPPALFFLDWKTSAQ</sequence>
<evidence type="ECO:0000256" key="1">
    <source>
        <dbReference type="SAM" id="MobiDB-lite"/>
    </source>
</evidence>
<protein>
    <recommendedName>
        <fullName evidence="4">SAM-dependent methyltransferase</fullName>
    </recommendedName>
</protein>
<reference evidence="2 3" key="1">
    <citation type="submission" date="2018-04" db="EMBL/GenBank/DDBJ databases">
        <title>Genomic Encyclopedia of Type Strains, Phase III (KMG-III): the genomes of soil and plant-associated and newly described type strains.</title>
        <authorList>
            <person name="Whitman W."/>
        </authorList>
    </citation>
    <scope>NUCLEOTIDE SEQUENCE [LARGE SCALE GENOMIC DNA]</scope>
    <source>
        <strain evidence="2 3">NW12</strain>
    </source>
</reference>
<comment type="caution">
    <text evidence="2">The sequence shown here is derived from an EMBL/GenBank/DDBJ whole genome shotgun (WGS) entry which is preliminary data.</text>
</comment>
<dbReference type="RefSeq" id="WP_146163702.1">
    <property type="nucleotide sequence ID" value="NZ_PZZN01000003.1"/>
</dbReference>
<dbReference type="Proteomes" id="UP000240996">
    <property type="component" value="Unassembled WGS sequence"/>
</dbReference>
<evidence type="ECO:0000313" key="3">
    <source>
        <dbReference type="Proteomes" id="UP000240996"/>
    </source>
</evidence>
<dbReference type="SUPFAM" id="SSF53335">
    <property type="entry name" value="S-adenosyl-L-methionine-dependent methyltransferases"/>
    <property type="match status" value="1"/>
</dbReference>
<name>A0A2T4YMZ7_9SPHN</name>
<dbReference type="AlphaFoldDB" id="A0A2T4YMZ7"/>
<organism evidence="2 3">
    <name type="scientific">Sphingomonas aerolata</name>
    <dbReference type="NCBI Taxonomy" id="185951"/>
    <lineage>
        <taxon>Bacteria</taxon>
        <taxon>Pseudomonadati</taxon>
        <taxon>Pseudomonadota</taxon>
        <taxon>Alphaproteobacteria</taxon>
        <taxon>Sphingomonadales</taxon>
        <taxon>Sphingomonadaceae</taxon>
        <taxon>Sphingomonas</taxon>
    </lineage>
</organism>
<dbReference type="InterPro" id="IPR029063">
    <property type="entry name" value="SAM-dependent_MTases_sf"/>
</dbReference>
<accession>A0A2T4YMZ7</accession>
<keyword evidence="3" id="KW-1185">Reference proteome</keyword>
<dbReference type="EMBL" id="PZZN01000003">
    <property type="protein sequence ID" value="PTM44786.1"/>
    <property type="molecule type" value="Genomic_DNA"/>
</dbReference>